<reference evidence="1 2" key="1">
    <citation type="submission" date="2016-04" db="EMBL/GenBank/DDBJ databases">
        <title>Complete Genome Sequence of Chryseobacterium sp. IHBB 10212.</title>
        <authorList>
            <person name="Pal M."/>
            <person name="Swarnkar M.K."/>
            <person name="Kaushal K."/>
            <person name="Chhibber S."/>
            <person name="Singh A.K."/>
            <person name="Gulati A."/>
        </authorList>
    </citation>
    <scope>NUCLEOTIDE SEQUENCE [LARGE SCALE GENOMIC DNA]</scope>
    <source>
        <strain evidence="1 2">IHBB 10212</strain>
    </source>
</reference>
<dbReference type="STRING" id="1685010.A0O34_14815"/>
<evidence type="ECO:0000313" key="2">
    <source>
        <dbReference type="Proteomes" id="UP000077824"/>
    </source>
</evidence>
<sequence length="80" mass="9361">MEIKISLDEYADVAFIKKLLSQIKGINTIEISEDEKTYSWNELEDSEHFGKVMEQSENDYKSGKIQELTDDLLNEIFNKK</sequence>
<dbReference type="KEGG" id="chh:A0O34_14815"/>
<keyword evidence="2" id="KW-1185">Reference proteome</keyword>
<proteinExistence type="predicted"/>
<evidence type="ECO:0000313" key="1">
    <source>
        <dbReference type="EMBL" id="ANF51699.1"/>
    </source>
</evidence>
<dbReference type="AlphaFoldDB" id="A0A172XXF0"/>
<name>A0A172XXF0_9FLAO</name>
<accession>A0A172XXF0</accession>
<organism evidence="1 2">
    <name type="scientific">Chryseobacterium glaciei</name>
    <dbReference type="NCBI Taxonomy" id="1685010"/>
    <lineage>
        <taxon>Bacteria</taxon>
        <taxon>Pseudomonadati</taxon>
        <taxon>Bacteroidota</taxon>
        <taxon>Flavobacteriia</taxon>
        <taxon>Flavobacteriales</taxon>
        <taxon>Weeksellaceae</taxon>
        <taxon>Chryseobacterium group</taxon>
        <taxon>Chryseobacterium</taxon>
    </lineage>
</organism>
<gene>
    <name evidence="1" type="ORF">A0O34_14815</name>
</gene>
<dbReference type="EMBL" id="CP015199">
    <property type="protein sequence ID" value="ANF51699.1"/>
    <property type="molecule type" value="Genomic_DNA"/>
</dbReference>
<dbReference type="OrthoDB" id="1263211at2"/>
<dbReference type="RefSeq" id="WP_066756022.1">
    <property type="nucleotide sequence ID" value="NZ_CP015199.1"/>
</dbReference>
<protein>
    <submittedName>
        <fullName evidence="1">Uncharacterized protein</fullName>
    </submittedName>
</protein>
<dbReference type="Proteomes" id="UP000077824">
    <property type="component" value="Chromosome"/>
</dbReference>